<dbReference type="Pfam" id="PF00067">
    <property type="entry name" value="p450"/>
    <property type="match status" value="1"/>
</dbReference>
<keyword evidence="3" id="KW-0349">Heme</keyword>
<dbReference type="AlphaFoldDB" id="A0AAP0EHZ7"/>
<dbReference type="EMBL" id="JBBNAG010000012">
    <property type="protein sequence ID" value="KAK9089184.1"/>
    <property type="molecule type" value="Genomic_DNA"/>
</dbReference>
<evidence type="ECO:0000256" key="7">
    <source>
        <dbReference type="ARBA" id="ARBA00023002"/>
    </source>
</evidence>
<accession>A0AAP0EHZ7</accession>
<keyword evidence="6" id="KW-1133">Transmembrane helix</keyword>
<feature type="compositionally biased region" description="Low complexity" evidence="11">
    <location>
        <begin position="1"/>
        <end position="20"/>
    </location>
</feature>
<protein>
    <recommendedName>
        <fullName evidence="14">Cytochrome P450</fullName>
    </recommendedName>
</protein>
<proteinExistence type="inferred from homology"/>
<sequence length="271" mass="30601">MSHLKLPTTGGLRTTEGGRPIFKSPDGIWSRSRSPEIRNAAADLKEMAAWGAWSAWGGPMSYTWFGATPRVNILDPELIDILLNKFGYFSKIKEKLVSNGTCEVNVWPDIQRLTADVISRTAFGRRPTDIQLQTEHAKLIVGVILFQFIPGFRFLPTKKNRRIKEIDREVRSILSDMINKRENATKYGEAHKDDLLGMLLDSNRKHIQENDNPNKFDMTIKEVIEESEGIEVEPSRTVEEGSEPNNLKPSLIVKEGEGVHSGLDIENEISM</sequence>
<keyword evidence="8" id="KW-0408">Iron</keyword>
<organism evidence="12 13">
    <name type="scientific">Stephania cephalantha</name>
    <dbReference type="NCBI Taxonomy" id="152367"/>
    <lineage>
        <taxon>Eukaryota</taxon>
        <taxon>Viridiplantae</taxon>
        <taxon>Streptophyta</taxon>
        <taxon>Embryophyta</taxon>
        <taxon>Tracheophyta</taxon>
        <taxon>Spermatophyta</taxon>
        <taxon>Magnoliopsida</taxon>
        <taxon>Ranunculales</taxon>
        <taxon>Menispermaceae</taxon>
        <taxon>Menispermoideae</taxon>
        <taxon>Cissampelideae</taxon>
        <taxon>Stephania</taxon>
    </lineage>
</organism>
<keyword evidence="10" id="KW-0472">Membrane</keyword>
<evidence type="ECO:0000313" key="13">
    <source>
        <dbReference type="Proteomes" id="UP001419268"/>
    </source>
</evidence>
<dbReference type="PANTHER" id="PTHR24282">
    <property type="entry name" value="CYTOCHROME P450 FAMILY MEMBER"/>
    <property type="match status" value="1"/>
</dbReference>
<keyword evidence="13" id="KW-1185">Reference proteome</keyword>
<dbReference type="Gene3D" id="1.20.120.990">
    <property type="entry name" value="Glycosyltransferase family 88, C-terminal domain"/>
    <property type="match status" value="1"/>
</dbReference>
<reference evidence="12 13" key="1">
    <citation type="submission" date="2024-01" db="EMBL/GenBank/DDBJ databases">
        <title>Genome assemblies of Stephania.</title>
        <authorList>
            <person name="Yang L."/>
        </authorList>
    </citation>
    <scope>NUCLEOTIDE SEQUENCE [LARGE SCALE GENOMIC DNA]</scope>
    <source>
        <strain evidence="12">JXDWG</strain>
        <tissue evidence="12">Leaf</tissue>
    </source>
</reference>
<dbReference type="GO" id="GO:0004497">
    <property type="term" value="F:monooxygenase activity"/>
    <property type="evidence" value="ECO:0007669"/>
    <property type="project" value="UniProtKB-KW"/>
</dbReference>
<evidence type="ECO:0000256" key="1">
    <source>
        <dbReference type="ARBA" id="ARBA00004370"/>
    </source>
</evidence>
<keyword evidence="4" id="KW-0812">Transmembrane</keyword>
<dbReference type="Proteomes" id="UP001419268">
    <property type="component" value="Unassembled WGS sequence"/>
</dbReference>
<dbReference type="GO" id="GO:0044550">
    <property type="term" value="P:secondary metabolite biosynthetic process"/>
    <property type="evidence" value="ECO:0007669"/>
    <property type="project" value="UniProtKB-ARBA"/>
</dbReference>
<evidence type="ECO:0000256" key="11">
    <source>
        <dbReference type="SAM" id="MobiDB-lite"/>
    </source>
</evidence>
<name>A0AAP0EHZ7_9MAGN</name>
<dbReference type="InterPro" id="IPR036396">
    <property type="entry name" value="Cyt_P450_sf"/>
</dbReference>
<evidence type="ECO:0000256" key="3">
    <source>
        <dbReference type="ARBA" id="ARBA00022617"/>
    </source>
</evidence>
<evidence type="ECO:0008006" key="14">
    <source>
        <dbReference type="Google" id="ProtNLM"/>
    </source>
</evidence>
<dbReference type="GO" id="GO:0016705">
    <property type="term" value="F:oxidoreductase activity, acting on paired donors, with incorporation or reduction of molecular oxygen"/>
    <property type="evidence" value="ECO:0007669"/>
    <property type="project" value="InterPro"/>
</dbReference>
<keyword evidence="7" id="KW-0560">Oxidoreductase</keyword>
<evidence type="ECO:0000256" key="10">
    <source>
        <dbReference type="ARBA" id="ARBA00023136"/>
    </source>
</evidence>
<dbReference type="GO" id="GO:0005506">
    <property type="term" value="F:iron ion binding"/>
    <property type="evidence" value="ECO:0007669"/>
    <property type="project" value="InterPro"/>
</dbReference>
<dbReference type="PANTHER" id="PTHR24282:SF255">
    <property type="entry name" value="CYTOCHROME P450 72A11-RELATED"/>
    <property type="match status" value="1"/>
</dbReference>
<keyword evidence="5" id="KW-0479">Metal-binding</keyword>
<evidence type="ECO:0000256" key="5">
    <source>
        <dbReference type="ARBA" id="ARBA00022723"/>
    </source>
</evidence>
<comment type="caution">
    <text evidence="12">The sequence shown here is derived from an EMBL/GenBank/DDBJ whole genome shotgun (WGS) entry which is preliminary data.</text>
</comment>
<evidence type="ECO:0000256" key="8">
    <source>
        <dbReference type="ARBA" id="ARBA00023004"/>
    </source>
</evidence>
<evidence type="ECO:0000313" key="12">
    <source>
        <dbReference type="EMBL" id="KAK9089184.1"/>
    </source>
</evidence>
<feature type="region of interest" description="Disordered" evidence="11">
    <location>
        <begin position="1"/>
        <end position="26"/>
    </location>
</feature>
<keyword evidence="9" id="KW-0503">Monooxygenase</keyword>
<dbReference type="InterPro" id="IPR050665">
    <property type="entry name" value="Cytochrome_P450_Monooxygen"/>
</dbReference>
<evidence type="ECO:0000256" key="4">
    <source>
        <dbReference type="ARBA" id="ARBA00022692"/>
    </source>
</evidence>
<gene>
    <name evidence="12" type="ORF">Scep_028266</name>
</gene>
<comment type="subcellular location">
    <subcellularLocation>
        <location evidence="1">Membrane</location>
    </subcellularLocation>
</comment>
<dbReference type="SUPFAM" id="SSF48264">
    <property type="entry name" value="Cytochrome P450"/>
    <property type="match status" value="1"/>
</dbReference>
<comment type="similarity">
    <text evidence="2">Belongs to the cytochrome P450 family.</text>
</comment>
<evidence type="ECO:0000256" key="6">
    <source>
        <dbReference type="ARBA" id="ARBA00022989"/>
    </source>
</evidence>
<dbReference type="InterPro" id="IPR001128">
    <property type="entry name" value="Cyt_P450"/>
</dbReference>
<dbReference type="GO" id="GO:0016020">
    <property type="term" value="C:membrane"/>
    <property type="evidence" value="ECO:0007669"/>
    <property type="project" value="UniProtKB-SubCell"/>
</dbReference>
<evidence type="ECO:0000256" key="2">
    <source>
        <dbReference type="ARBA" id="ARBA00010617"/>
    </source>
</evidence>
<dbReference type="GO" id="GO:0020037">
    <property type="term" value="F:heme binding"/>
    <property type="evidence" value="ECO:0007669"/>
    <property type="project" value="InterPro"/>
</dbReference>
<evidence type="ECO:0000256" key="9">
    <source>
        <dbReference type="ARBA" id="ARBA00023033"/>
    </source>
</evidence>